<evidence type="ECO:0000313" key="3">
    <source>
        <dbReference type="Proteomes" id="UP000481861"/>
    </source>
</evidence>
<sequence length="168" mass="19048">MMQPSPHCGGRTRHLRRRRRTTVVCNMSSPQHCWTRVELHTTLRAEVRCGWVHRTVFRRTAPRANYLGASSAARHVRCHRPHISALRARNYRHDDAGMKSLTIGCDGEGFSQHMAHAPEPQRKPRRTRQSFFRPTAPASCPIVTPKACDVSPELEHMVPSTLAAGNRT</sequence>
<name>A0A7C8M3V0_9PLEO</name>
<gene>
    <name evidence="2" type="ORF">BDV95DRAFT_268649</name>
</gene>
<proteinExistence type="predicted"/>
<evidence type="ECO:0000256" key="1">
    <source>
        <dbReference type="SAM" id="MobiDB-lite"/>
    </source>
</evidence>
<reference evidence="2 3" key="1">
    <citation type="submission" date="2020-01" db="EMBL/GenBank/DDBJ databases">
        <authorList>
            <consortium name="DOE Joint Genome Institute"/>
            <person name="Haridas S."/>
            <person name="Albert R."/>
            <person name="Binder M."/>
            <person name="Bloem J."/>
            <person name="Labutti K."/>
            <person name="Salamov A."/>
            <person name="Andreopoulos B."/>
            <person name="Baker S.E."/>
            <person name="Barry K."/>
            <person name="Bills G."/>
            <person name="Bluhm B.H."/>
            <person name="Cannon C."/>
            <person name="Castanera R."/>
            <person name="Culley D.E."/>
            <person name="Daum C."/>
            <person name="Ezra D."/>
            <person name="Gonzalez J.B."/>
            <person name="Henrissat B."/>
            <person name="Kuo A."/>
            <person name="Liang C."/>
            <person name="Lipzen A."/>
            <person name="Lutzoni F."/>
            <person name="Magnuson J."/>
            <person name="Mondo S."/>
            <person name="Nolan M."/>
            <person name="Ohm R."/>
            <person name="Pangilinan J."/>
            <person name="Park H.-J.H."/>
            <person name="Ramirez L."/>
            <person name="Alfaro M."/>
            <person name="Sun H."/>
            <person name="Tritt A."/>
            <person name="Yoshinaga Y."/>
            <person name="Zwiers L.-H.L."/>
            <person name="Turgeon B.G."/>
            <person name="Goodwin S.B."/>
            <person name="Spatafora J.W."/>
            <person name="Crous P.W."/>
            <person name="Grigoriev I.V."/>
        </authorList>
    </citation>
    <scope>NUCLEOTIDE SEQUENCE [LARGE SCALE GENOMIC DNA]</scope>
    <source>
        <strain evidence="2 3">CBS 611.86</strain>
    </source>
</reference>
<organism evidence="2 3">
    <name type="scientific">Massariosphaeria phaeospora</name>
    <dbReference type="NCBI Taxonomy" id="100035"/>
    <lineage>
        <taxon>Eukaryota</taxon>
        <taxon>Fungi</taxon>
        <taxon>Dikarya</taxon>
        <taxon>Ascomycota</taxon>
        <taxon>Pezizomycotina</taxon>
        <taxon>Dothideomycetes</taxon>
        <taxon>Pleosporomycetidae</taxon>
        <taxon>Pleosporales</taxon>
        <taxon>Pleosporales incertae sedis</taxon>
        <taxon>Massariosphaeria</taxon>
    </lineage>
</organism>
<dbReference type="AlphaFoldDB" id="A0A7C8M3V0"/>
<dbReference type="Proteomes" id="UP000481861">
    <property type="component" value="Unassembled WGS sequence"/>
</dbReference>
<feature type="region of interest" description="Disordered" evidence="1">
    <location>
        <begin position="111"/>
        <end position="136"/>
    </location>
</feature>
<dbReference type="EMBL" id="JAADJZ010000038">
    <property type="protein sequence ID" value="KAF2864943.1"/>
    <property type="molecule type" value="Genomic_DNA"/>
</dbReference>
<evidence type="ECO:0000313" key="2">
    <source>
        <dbReference type="EMBL" id="KAF2864943.1"/>
    </source>
</evidence>
<protein>
    <submittedName>
        <fullName evidence="2">Uncharacterized protein</fullName>
    </submittedName>
</protein>
<comment type="caution">
    <text evidence="2">The sequence shown here is derived from an EMBL/GenBank/DDBJ whole genome shotgun (WGS) entry which is preliminary data.</text>
</comment>
<accession>A0A7C8M3V0</accession>
<keyword evidence="3" id="KW-1185">Reference proteome</keyword>